<keyword evidence="6" id="KW-1185">Reference proteome</keyword>
<dbReference type="InterPro" id="IPR002919">
    <property type="entry name" value="TIL_dom"/>
</dbReference>
<dbReference type="SUPFAM" id="SSF57567">
    <property type="entry name" value="Serine protease inhibitors"/>
    <property type="match status" value="1"/>
</dbReference>
<keyword evidence="1" id="KW-0646">Protease inhibitor</keyword>
<dbReference type="PANTHER" id="PTHR23259:SF70">
    <property type="entry name" value="ACCESSORY GLAND PROTEIN ACP62F-RELATED"/>
    <property type="match status" value="1"/>
</dbReference>
<evidence type="ECO:0000256" key="2">
    <source>
        <dbReference type="ARBA" id="ARBA00022900"/>
    </source>
</evidence>
<dbReference type="Proteomes" id="UP001432027">
    <property type="component" value="Unassembled WGS sequence"/>
</dbReference>
<accession>A0AAV5TAN4</accession>
<dbReference type="InterPro" id="IPR051368">
    <property type="entry name" value="SerProtInhib-TIL_Domain"/>
</dbReference>
<evidence type="ECO:0000313" key="5">
    <source>
        <dbReference type="EMBL" id="GMS92215.1"/>
    </source>
</evidence>
<dbReference type="AlphaFoldDB" id="A0AAV5TAN4"/>
<dbReference type="Gene3D" id="2.10.25.10">
    <property type="entry name" value="Laminin"/>
    <property type="match status" value="2"/>
</dbReference>
<dbReference type="PANTHER" id="PTHR23259">
    <property type="entry name" value="RIDDLE"/>
    <property type="match status" value="1"/>
</dbReference>
<comment type="caution">
    <text evidence="5">The sequence shown here is derived from an EMBL/GenBank/DDBJ whole genome shotgun (WGS) entry which is preliminary data.</text>
</comment>
<evidence type="ECO:0000259" key="4">
    <source>
        <dbReference type="Pfam" id="PF01826"/>
    </source>
</evidence>
<evidence type="ECO:0000313" key="6">
    <source>
        <dbReference type="Proteomes" id="UP001432027"/>
    </source>
</evidence>
<dbReference type="Pfam" id="PF01826">
    <property type="entry name" value="TIL"/>
    <property type="match status" value="1"/>
</dbReference>
<feature type="domain" description="TIL" evidence="4">
    <location>
        <begin position="42"/>
        <end position="70"/>
    </location>
</feature>
<evidence type="ECO:0000256" key="3">
    <source>
        <dbReference type="ARBA" id="ARBA00023157"/>
    </source>
</evidence>
<protein>
    <recommendedName>
        <fullName evidence="4">TIL domain-containing protein</fullName>
    </recommendedName>
</protein>
<proteinExistence type="predicted"/>
<gene>
    <name evidence="5" type="ORF">PENTCL1PPCAC_14390</name>
</gene>
<dbReference type="GO" id="GO:0004867">
    <property type="term" value="F:serine-type endopeptidase inhibitor activity"/>
    <property type="evidence" value="ECO:0007669"/>
    <property type="project" value="UniProtKB-KW"/>
</dbReference>
<feature type="non-terminal residue" evidence="5">
    <location>
        <position position="1"/>
    </location>
</feature>
<name>A0AAV5TAN4_9BILA</name>
<dbReference type="EMBL" id="BTSX01000004">
    <property type="protein sequence ID" value="GMS92215.1"/>
    <property type="molecule type" value="Genomic_DNA"/>
</dbReference>
<reference evidence="5" key="1">
    <citation type="submission" date="2023-10" db="EMBL/GenBank/DDBJ databases">
        <title>Genome assembly of Pristionchus species.</title>
        <authorList>
            <person name="Yoshida K."/>
            <person name="Sommer R.J."/>
        </authorList>
    </citation>
    <scope>NUCLEOTIDE SEQUENCE</scope>
    <source>
        <strain evidence="5">RS0144</strain>
    </source>
</reference>
<dbReference type="InterPro" id="IPR036084">
    <property type="entry name" value="Ser_inhib-like_sf"/>
</dbReference>
<keyword evidence="2" id="KW-0722">Serine protease inhibitor</keyword>
<keyword evidence="3" id="KW-1015">Disulfide bond</keyword>
<organism evidence="5 6">
    <name type="scientific">Pristionchus entomophagus</name>
    <dbReference type="NCBI Taxonomy" id="358040"/>
    <lineage>
        <taxon>Eukaryota</taxon>
        <taxon>Metazoa</taxon>
        <taxon>Ecdysozoa</taxon>
        <taxon>Nematoda</taxon>
        <taxon>Chromadorea</taxon>
        <taxon>Rhabditida</taxon>
        <taxon>Rhabditina</taxon>
        <taxon>Diplogasteromorpha</taxon>
        <taxon>Diplogasteroidea</taxon>
        <taxon>Neodiplogasteridae</taxon>
        <taxon>Pristionchus</taxon>
    </lineage>
</organism>
<evidence type="ECO:0000256" key="1">
    <source>
        <dbReference type="ARBA" id="ARBA00022690"/>
    </source>
</evidence>
<sequence length="71" mass="7824">CTCIRGYVRNSAGKCIPYSDCPQKSGNHNQLAIESVDSSLFSQQPCTLQCLSPRCQCAPGFVRQNGQCIRR</sequence>